<gene>
    <name evidence="3" type="ORF">V1264_011162</name>
</gene>
<dbReference type="EMBL" id="JBAMIC010000002">
    <property type="protein sequence ID" value="KAK7111552.1"/>
    <property type="molecule type" value="Genomic_DNA"/>
</dbReference>
<dbReference type="SUPFAM" id="SSF57196">
    <property type="entry name" value="EGF/Laminin"/>
    <property type="match status" value="1"/>
</dbReference>
<reference evidence="3 4" key="1">
    <citation type="submission" date="2024-02" db="EMBL/GenBank/DDBJ databases">
        <title>Chromosome-scale genome assembly of the rough periwinkle Littorina saxatilis.</title>
        <authorList>
            <person name="De Jode A."/>
            <person name="Faria R."/>
            <person name="Formenti G."/>
            <person name="Sims Y."/>
            <person name="Smith T.P."/>
            <person name="Tracey A."/>
            <person name="Wood J.M.D."/>
            <person name="Zagrodzka Z.B."/>
            <person name="Johannesson K."/>
            <person name="Butlin R.K."/>
            <person name="Leder E.H."/>
        </authorList>
    </citation>
    <scope>NUCLEOTIDE SEQUENCE [LARGE SCALE GENOMIC DNA]</scope>
    <source>
        <strain evidence="3">Snail1</strain>
        <tissue evidence="3">Muscle</tissue>
    </source>
</reference>
<keyword evidence="1" id="KW-1133">Transmembrane helix</keyword>
<keyword evidence="1" id="KW-0472">Membrane</keyword>
<comment type="caution">
    <text evidence="3">The sequence shown here is derived from an EMBL/GenBank/DDBJ whole genome shotgun (WGS) entry which is preliminary data.</text>
</comment>
<organism evidence="3 4">
    <name type="scientific">Littorina saxatilis</name>
    <dbReference type="NCBI Taxonomy" id="31220"/>
    <lineage>
        <taxon>Eukaryota</taxon>
        <taxon>Metazoa</taxon>
        <taxon>Spiralia</taxon>
        <taxon>Lophotrochozoa</taxon>
        <taxon>Mollusca</taxon>
        <taxon>Gastropoda</taxon>
        <taxon>Caenogastropoda</taxon>
        <taxon>Littorinimorpha</taxon>
        <taxon>Littorinoidea</taxon>
        <taxon>Littorinidae</taxon>
        <taxon>Littorina</taxon>
    </lineage>
</organism>
<dbReference type="Gene3D" id="2.10.25.10">
    <property type="entry name" value="Laminin"/>
    <property type="match status" value="1"/>
</dbReference>
<protein>
    <recommendedName>
        <fullName evidence="2">EGF-like domain-containing protein</fullName>
    </recommendedName>
</protein>
<evidence type="ECO:0000256" key="1">
    <source>
        <dbReference type="SAM" id="Phobius"/>
    </source>
</evidence>
<keyword evidence="1" id="KW-0812">Transmembrane</keyword>
<accession>A0AAN9BU31</accession>
<keyword evidence="4" id="KW-1185">Reference proteome</keyword>
<sequence>MGTTEQSVEACAETLKMNLPSVHFLFCTLVAFFNAVEACGRGTSEQQTQNGASVSQLQHKKSTIKLSHRHECTAAEKDSAACLNSGVCYAVDLEGNGDRSAFCYCVEKETGARCEQFVYTGQVLVVEAAFDYRLATIVVLSLAGLIGLLAVFLLVVLGVYKK</sequence>
<feature type="transmembrane region" description="Helical" evidence="1">
    <location>
        <begin position="134"/>
        <end position="160"/>
    </location>
</feature>
<dbReference type="InterPro" id="IPR000742">
    <property type="entry name" value="EGF"/>
</dbReference>
<proteinExistence type="predicted"/>
<evidence type="ECO:0000313" key="4">
    <source>
        <dbReference type="Proteomes" id="UP001374579"/>
    </source>
</evidence>
<dbReference type="PROSITE" id="PS00022">
    <property type="entry name" value="EGF_1"/>
    <property type="match status" value="1"/>
</dbReference>
<evidence type="ECO:0000313" key="3">
    <source>
        <dbReference type="EMBL" id="KAK7111552.1"/>
    </source>
</evidence>
<evidence type="ECO:0000259" key="2">
    <source>
        <dbReference type="PROSITE" id="PS00022"/>
    </source>
</evidence>
<feature type="domain" description="EGF-like" evidence="2">
    <location>
        <begin position="103"/>
        <end position="114"/>
    </location>
</feature>
<name>A0AAN9BU31_9CAEN</name>
<dbReference type="AlphaFoldDB" id="A0AAN9BU31"/>
<dbReference type="Proteomes" id="UP001374579">
    <property type="component" value="Unassembled WGS sequence"/>
</dbReference>